<feature type="compositionally biased region" description="Basic and acidic residues" evidence="4">
    <location>
        <begin position="13"/>
        <end position="22"/>
    </location>
</feature>
<name>A0ABD1RCU9_9LAMI</name>
<comment type="similarity">
    <text evidence="3">Belongs to the SAAL1 family.</text>
</comment>
<comment type="caution">
    <text evidence="5">The sequence shown here is derived from an EMBL/GenBank/DDBJ whole genome shotgun (WGS) entry which is preliminary data.</text>
</comment>
<evidence type="ECO:0000256" key="3">
    <source>
        <dbReference type="ARBA" id="ARBA00038401"/>
    </source>
</evidence>
<dbReference type="GO" id="GO:0005634">
    <property type="term" value="C:nucleus"/>
    <property type="evidence" value="ECO:0007669"/>
    <property type="project" value="UniProtKB-SubCell"/>
</dbReference>
<feature type="region of interest" description="Disordered" evidence="4">
    <location>
        <begin position="13"/>
        <end position="32"/>
    </location>
</feature>
<dbReference type="InterPro" id="IPR052464">
    <property type="entry name" value="Synovial_Prolif_Regulator"/>
</dbReference>
<sequence length="530" mass="58741">MPIDLKLERFQEENQEEHEFRPSAHHPSAPVHESFDISTTVDPSYVIALIRKLLPLDVKNGEKDVLGSDELDKGPKTKGLEFHAVNLSENGGEVEAMAAAQNFGEVNNTKGVDDELQHHHDKHQGVMVGEETWEECGCILWDLAASEDHAEFMVQNLILEVLLATLVVSQSSRITEISLGIIGNLACHETPRKQIASTNGLVKVIVDQLFLDDVPCLCEACRSITLCLQGGEGVVCAEALEDEQILSRILWIADNALNLQLIEKSVGLLLAALESQKEVADILLPPLMKLGLSGLLINLFASEMSILTGERTSERYAVLELILRTIEALSVIDEYSEQICLNKELFQLLNELIKLPDKIEVANSCITAAVLIANILTDATDLASDLSQDPTFLQGIFDIYPLASGDMEAQSALWSIIARLLSQVQESEMSTSNLHLFVAMFATKVDLIEDELLDHQLDDVEHESSATCGTKLNARRIALKRIFDILTQWKSLEDDKKKVCKGENYINEEDVDNLLNCCRKTWGSCTMDHS</sequence>
<dbReference type="InterPro" id="IPR016024">
    <property type="entry name" value="ARM-type_fold"/>
</dbReference>
<organism evidence="5 6">
    <name type="scientific">Abeliophyllum distichum</name>
    <dbReference type="NCBI Taxonomy" id="126358"/>
    <lineage>
        <taxon>Eukaryota</taxon>
        <taxon>Viridiplantae</taxon>
        <taxon>Streptophyta</taxon>
        <taxon>Embryophyta</taxon>
        <taxon>Tracheophyta</taxon>
        <taxon>Spermatophyta</taxon>
        <taxon>Magnoliopsida</taxon>
        <taxon>eudicotyledons</taxon>
        <taxon>Gunneridae</taxon>
        <taxon>Pentapetalae</taxon>
        <taxon>asterids</taxon>
        <taxon>lamiids</taxon>
        <taxon>Lamiales</taxon>
        <taxon>Oleaceae</taxon>
        <taxon>Forsythieae</taxon>
        <taxon>Abeliophyllum</taxon>
    </lineage>
</organism>
<accession>A0ABD1RCU9</accession>
<protein>
    <submittedName>
        <fullName evidence="5">ARM repeat superfamily protein</fullName>
    </submittedName>
</protein>
<keyword evidence="6" id="KW-1185">Reference proteome</keyword>
<gene>
    <name evidence="5" type="ORF">Adt_30374</name>
</gene>
<evidence type="ECO:0000313" key="5">
    <source>
        <dbReference type="EMBL" id="KAL2485618.1"/>
    </source>
</evidence>
<dbReference type="InterPro" id="IPR011989">
    <property type="entry name" value="ARM-like"/>
</dbReference>
<comment type="subcellular location">
    <subcellularLocation>
        <location evidence="1">Nucleus</location>
    </subcellularLocation>
</comment>
<dbReference type="EMBL" id="JBFOLK010000009">
    <property type="protein sequence ID" value="KAL2485618.1"/>
    <property type="molecule type" value="Genomic_DNA"/>
</dbReference>
<dbReference type="PANTHER" id="PTHR23424:SF23">
    <property type="entry name" value="PROTEIN SAAL1"/>
    <property type="match status" value="1"/>
</dbReference>
<evidence type="ECO:0000256" key="4">
    <source>
        <dbReference type="SAM" id="MobiDB-lite"/>
    </source>
</evidence>
<dbReference type="Gene3D" id="1.25.10.10">
    <property type="entry name" value="Leucine-rich Repeat Variant"/>
    <property type="match status" value="1"/>
</dbReference>
<evidence type="ECO:0000256" key="1">
    <source>
        <dbReference type="ARBA" id="ARBA00004123"/>
    </source>
</evidence>
<proteinExistence type="inferred from homology"/>
<evidence type="ECO:0000313" key="6">
    <source>
        <dbReference type="Proteomes" id="UP001604336"/>
    </source>
</evidence>
<evidence type="ECO:0000256" key="2">
    <source>
        <dbReference type="ARBA" id="ARBA00023242"/>
    </source>
</evidence>
<dbReference type="SUPFAM" id="SSF48371">
    <property type="entry name" value="ARM repeat"/>
    <property type="match status" value="1"/>
</dbReference>
<dbReference type="Proteomes" id="UP001604336">
    <property type="component" value="Unassembled WGS sequence"/>
</dbReference>
<dbReference type="AlphaFoldDB" id="A0ABD1RCU9"/>
<reference evidence="6" key="1">
    <citation type="submission" date="2024-07" db="EMBL/GenBank/DDBJ databases">
        <title>Two chromosome-level genome assemblies of Korean endemic species Abeliophyllum distichum and Forsythia ovata (Oleaceae).</title>
        <authorList>
            <person name="Jang H."/>
        </authorList>
    </citation>
    <scope>NUCLEOTIDE SEQUENCE [LARGE SCALE GENOMIC DNA]</scope>
</reference>
<keyword evidence="2" id="KW-0539">Nucleus</keyword>
<dbReference type="PANTHER" id="PTHR23424">
    <property type="entry name" value="SERUM AMYLOID A"/>
    <property type="match status" value="1"/>
</dbReference>